<accession>A0ABY0CMU7</accession>
<keyword evidence="1" id="KW-0732">Signal</keyword>
<dbReference type="InterPro" id="IPR001646">
    <property type="entry name" value="5peptide_repeat"/>
</dbReference>
<dbReference type="Gene3D" id="2.160.20.80">
    <property type="entry name" value="E3 ubiquitin-protein ligase SopA"/>
    <property type="match status" value="1"/>
</dbReference>
<dbReference type="PROSITE" id="PS51257">
    <property type="entry name" value="PROKAR_LIPOPROTEIN"/>
    <property type="match status" value="1"/>
</dbReference>
<protein>
    <submittedName>
        <fullName evidence="2">Pentapeptide repeat-containing protein</fullName>
    </submittedName>
</protein>
<feature type="signal peptide" evidence="1">
    <location>
        <begin position="1"/>
        <end position="18"/>
    </location>
</feature>
<evidence type="ECO:0000313" key="3">
    <source>
        <dbReference type="Proteomes" id="UP000282926"/>
    </source>
</evidence>
<dbReference type="RefSeq" id="WP_127781383.1">
    <property type="nucleotide sequence ID" value="NZ_SADD01000020.1"/>
</dbReference>
<keyword evidence="3" id="KW-1185">Reference proteome</keyword>
<dbReference type="Proteomes" id="UP000282926">
    <property type="component" value="Unassembled WGS sequence"/>
</dbReference>
<reference evidence="2 3" key="1">
    <citation type="submission" date="2019-01" db="EMBL/GenBank/DDBJ databases">
        <title>Lujinxingia litoralis gen. nov., sp. nov. and Lujinxingia sediminis gen. nov., sp. nov., new members in the order Bradymonadales, isolated from coastal sediment.</title>
        <authorList>
            <person name="Li C.-M."/>
        </authorList>
    </citation>
    <scope>NUCLEOTIDE SEQUENCE [LARGE SCALE GENOMIC DNA]</scope>
    <source>
        <strain evidence="2 3">SEH01</strain>
    </source>
</reference>
<evidence type="ECO:0000256" key="1">
    <source>
        <dbReference type="SAM" id="SignalP"/>
    </source>
</evidence>
<dbReference type="Pfam" id="PF00805">
    <property type="entry name" value="Pentapeptide"/>
    <property type="match status" value="1"/>
</dbReference>
<name>A0ABY0CMU7_9DELT</name>
<dbReference type="EMBL" id="SADD01000020">
    <property type="protein sequence ID" value="RVU40972.1"/>
    <property type="molecule type" value="Genomic_DNA"/>
</dbReference>
<comment type="caution">
    <text evidence="2">The sequence shown here is derived from an EMBL/GenBank/DDBJ whole genome shotgun (WGS) entry which is preliminary data.</text>
</comment>
<evidence type="ECO:0000313" key="2">
    <source>
        <dbReference type="EMBL" id="RVU40972.1"/>
    </source>
</evidence>
<proteinExistence type="predicted"/>
<organism evidence="2 3">
    <name type="scientific">Lujinxingia sediminis</name>
    <dbReference type="NCBI Taxonomy" id="2480984"/>
    <lineage>
        <taxon>Bacteria</taxon>
        <taxon>Deltaproteobacteria</taxon>
        <taxon>Bradymonadales</taxon>
        <taxon>Lujinxingiaceae</taxon>
        <taxon>Lujinxingia</taxon>
    </lineage>
</organism>
<feature type="chain" id="PRO_5045266512" evidence="1">
    <location>
        <begin position="19"/>
        <end position="470"/>
    </location>
</feature>
<dbReference type="SUPFAM" id="SSF141571">
    <property type="entry name" value="Pentapeptide repeat-like"/>
    <property type="match status" value="1"/>
</dbReference>
<gene>
    <name evidence="2" type="ORF">EA187_19520</name>
</gene>
<sequence length="470" mass="51784">MKNSKILLTTLATTIACATPAPSSTDQDKVLPPAEPPTLALAEERQAFEDALVDYLRVLAPGESPLEEESHAIFRDEKGPGLRRLIADAEDFFVASQGDHEVFGWHLYRKTQASLSFHCVFPLALYPEGIPQEVQDKMRESNDASMLSGIERHVYKFEPFIAEASPSWREHLENAFELMSVEDTSAAELCQATRHLWHPDEFQPFTELVSPEPPTYVDAPEALLARLNPKTPPLTDEEALASPGVVGAQMLTEEALEAMRESDEVFLIFLGGAGCNPSVNFARWAAPVFEEHGLIDRTFVVSFRHPSTAILQSIYGARLATPTLIALKRGVPVDYRIGGFQEDTIDRYAPNFLIQNGFIDGEVTVERDFRERSADEIRLWLKRSGGVSVFTNLSGADLQNIAHPHASFSGSILRDVDLRGAALPNVNFAHADLTGANLEGADVEGALWHQTTCPDGSMSEEHGESCEGTW</sequence>